<keyword evidence="3" id="KW-1185">Reference proteome</keyword>
<keyword evidence="1" id="KW-1133">Transmembrane helix</keyword>
<evidence type="ECO:0000313" key="3">
    <source>
        <dbReference type="Proteomes" id="UP001271769"/>
    </source>
</evidence>
<evidence type="ECO:0000256" key="1">
    <source>
        <dbReference type="SAM" id="Phobius"/>
    </source>
</evidence>
<dbReference type="Pfam" id="PF05437">
    <property type="entry name" value="AzlD"/>
    <property type="match status" value="1"/>
</dbReference>
<protein>
    <submittedName>
        <fullName evidence="2">AzlD domain-containing protein</fullName>
    </submittedName>
</protein>
<comment type="caution">
    <text evidence="2">The sequence shown here is derived from an EMBL/GenBank/DDBJ whole genome shotgun (WGS) entry which is preliminary data.</text>
</comment>
<dbReference type="Proteomes" id="UP001271769">
    <property type="component" value="Unassembled WGS sequence"/>
</dbReference>
<gene>
    <name evidence="2" type="ORF">SMD31_08575</name>
</gene>
<evidence type="ECO:0000313" key="2">
    <source>
        <dbReference type="EMBL" id="MDY0871975.1"/>
    </source>
</evidence>
<dbReference type="EMBL" id="JAXCLX010000001">
    <property type="protein sequence ID" value="MDY0871975.1"/>
    <property type="molecule type" value="Genomic_DNA"/>
</dbReference>
<proteinExistence type="predicted"/>
<organism evidence="2 3">
    <name type="scientific">Dongia rigui</name>
    <dbReference type="NCBI Taxonomy" id="940149"/>
    <lineage>
        <taxon>Bacteria</taxon>
        <taxon>Pseudomonadati</taxon>
        <taxon>Pseudomonadota</taxon>
        <taxon>Alphaproteobacteria</taxon>
        <taxon>Rhodospirillales</taxon>
        <taxon>Dongiaceae</taxon>
        <taxon>Dongia</taxon>
    </lineage>
</organism>
<accession>A0ABU5DXF7</accession>
<dbReference type="InterPro" id="IPR008407">
    <property type="entry name" value="Brnchd-chn_aa_trnsp_AzlD"/>
</dbReference>
<feature type="transmembrane region" description="Helical" evidence="1">
    <location>
        <begin position="62"/>
        <end position="82"/>
    </location>
</feature>
<name>A0ABU5DXF7_9PROT</name>
<dbReference type="RefSeq" id="WP_320500397.1">
    <property type="nucleotide sequence ID" value="NZ_JAXCLX010000001.1"/>
</dbReference>
<reference evidence="2 3" key="1">
    <citation type="journal article" date="2013" name="Antonie Van Leeuwenhoek">
        <title>Dongia rigui sp. nov., isolated from freshwater of a large wetland in Korea.</title>
        <authorList>
            <person name="Baik K.S."/>
            <person name="Hwang Y.M."/>
            <person name="Choi J.S."/>
            <person name="Kwon J."/>
            <person name="Seong C.N."/>
        </authorList>
    </citation>
    <scope>NUCLEOTIDE SEQUENCE [LARGE SCALE GENOMIC DNA]</scope>
    <source>
        <strain evidence="2 3">04SU4-P</strain>
    </source>
</reference>
<keyword evidence="1" id="KW-0812">Transmembrane</keyword>
<keyword evidence="1" id="KW-0472">Membrane</keyword>
<feature type="transmembrane region" description="Helical" evidence="1">
    <location>
        <begin position="35"/>
        <end position="55"/>
    </location>
</feature>
<feature type="transmembrane region" description="Helical" evidence="1">
    <location>
        <begin position="88"/>
        <end position="106"/>
    </location>
</feature>
<sequence>MSSAWWFILVGALVTYAWRGAGVALSGRIDPNSALMRWTSCVAYALLAGLIARLIVSPQGAVAATALWMRLSAAGVAVIVYLLCRRSIPFGVAAGAGWLMLMSALVP</sequence>